<dbReference type="PANTHER" id="PTHR47331:SF2">
    <property type="match status" value="1"/>
</dbReference>
<keyword evidence="2" id="KW-1185">Reference proteome</keyword>
<dbReference type="AlphaFoldDB" id="A0A8X6GW26"/>
<dbReference type="EMBL" id="BMAO01036662">
    <property type="protein sequence ID" value="GFR12328.1"/>
    <property type="molecule type" value="Genomic_DNA"/>
</dbReference>
<comment type="caution">
    <text evidence="1">The sequence shown here is derived from an EMBL/GenBank/DDBJ whole genome shotgun (WGS) entry which is preliminary data.</text>
</comment>
<protein>
    <submittedName>
        <fullName evidence="1">Integrase catalytic domain-containing protein</fullName>
    </submittedName>
</protein>
<dbReference type="PANTHER" id="PTHR47331">
    <property type="entry name" value="PHD-TYPE DOMAIN-CONTAINING PROTEIN"/>
    <property type="match status" value="1"/>
</dbReference>
<dbReference type="Gene3D" id="3.30.420.10">
    <property type="entry name" value="Ribonuclease H-like superfamily/Ribonuclease H"/>
    <property type="match status" value="1"/>
</dbReference>
<accession>A0A8X6GW26</accession>
<dbReference type="InterPro" id="IPR036397">
    <property type="entry name" value="RNaseH_sf"/>
</dbReference>
<name>A0A8X6GW26_TRICU</name>
<evidence type="ECO:0000313" key="2">
    <source>
        <dbReference type="Proteomes" id="UP000887116"/>
    </source>
</evidence>
<dbReference type="Pfam" id="PF05380">
    <property type="entry name" value="Peptidase_A17"/>
    <property type="match status" value="1"/>
</dbReference>
<dbReference type="InterPro" id="IPR008042">
    <property type="entry name" value="Retrotrans_Pao"/>
</dbReference>
<gene>
    <name evidence="1" type="primary">AVEN_218542_1</name>
    <name evidence="1" type="ORF">TNCT_565001</name>
</gene>
<sequence>METKKFPFREITQVLGVKWDADKDVFQIYVQAKIAEASKEPVTKRLLLKLMSKFYDPLGLFAPVTVIVKILFQDTWLSEIKWDELLPPAVAQQWHKWINELQCLKDIRIPRWIGFSETSDITIHVFCDASERAYDACLYERHTVNNFTEVNLICSREILQYTTPSQWRHCTGTDNPADHLTRCTFPSQLPYLESWWHGPKWLNHDSEAWPNKEFPSHLQPSVEVESRKTESLSFYVATTEPIIDISRYSSYTKVLRVTAWILNFVHNCKSHLRIIHELNCNEIEKAKDYWIQTVQRQCFSAEINALKKGRPLQKKSKISCFNPFLKDDYLHLGGRLQFFDIPFDTQHPLILDGNHSFVYLLIQHYRIHLHHLGVRIVLSELRSTFCILRGRQEIKKALHKCLPCKLFKAKCGMQIEAPLPSERVVPSASFTITGIDFAGPVNIRCLKPRDTAYITLFTCATTRALHIELMSDLTTDKFLLALQ</sequence>
<evidence type="ECO:0000313" key="1">
    <source>
        <dbReference type="EMBL" id="GFR12328.1"/>
    </source>
</evidence>
<reference evidence="1" key="1">
    <citation type="submission" date="2020-07" db="EMBL/GenBank/DDBJ databases">
        <title>Multicomponent nature underlies the extraordinary mechanical properties of spider dragline silk.</title>
        <authorList>
            <person name="Kono N."/>
            <person name="Nakamura H."/>
            <person name="Mori M."/>
            <person name="Yoshida Y."/>
            <person name="Ohtoshi R."/>
            <person name="Malay A.D."/>
            <person name="Moran D.A.P."/>
            <person name="Tomita M."/>
            <person name="Numata K."/>
            <person name="Arakawa K."/>
        </authorList>
    </citation>
    <scope>NUCLEOTIDE SEQUENCE</scope>
</reference>
<dbReference type="Proteomes" id="UP000887116">
    <property type="component" value="Unassembled WGS sequence"/>
</dbReference>
<proteinExistence type="predicted"/>
<organism evidence="1 2">
    <name type="scientific">Trichonephila clavata</name>
    <name type="common">Joro spider</name>
    <name type="synonym">Nephila clavata</name>
    <dbReference type="NCBI Taxonomy" id="2740835"/>
    <lineage>
        <taxon>Eukaryota</taxon>
        <taxon>Metazoa</taxon>
        <taxon>Ecdysozoa</taxon>
        <taxon>Arthropoda</taxon>
        <taxon>Chelicerata</taxon>
        <taxon>Arachnida</taxon>
        <taxon>Araneae</taxon>
        <taxon>Araneomorphae</taxon>
        <taxon>Entelegynae</taxon>
        <taxon>Araneoidea</taxon>
        <taxon>Nephilidae</taxon>
        <taxon>Trichonephila</taxon>
    </lineage>
</organism>
<dbReference type="OrthoDB" id="6422340at2759"/>
<dbReference type="GO" id="GO:0003676">
    <property type="term" value="F:nucleic acid binding"/>
    <property type="evidence" value="ECO:0007669"/>
    <property type="project" value="InterPro"/>
</dbReference>